<proteinExistence type="predicted"/>
<evidence type="ECO:0000259" key="1">
    <source>
        <dbReference type="Pfam" id="PF06527"/>
    </source>
</evidence>
<dbReference type="Pfam" id="PF06527">
    <property type="entry name" value="TniQ"/>
    <property type="match status" value="1"/>
</dbReference>
<feature type="domain" description="TniQ" evidence="1">
    <location>
        <begin position="34"/>
        <end position="159"/>
    </location>
</feature>
<reference evidence="2 3" key="1">
    <citation type="submission" date="2020-04" db="EMBL/GenBank/DDBJ databases">
        <authorList>
            <person name="De Canck E."/>
        </authorList>
    </citation>
    <scope>NUCLEOTIDE SEQUENCE [LARGE SCALE GENOMIC DNA]</scope>
    <source>
        <strain evidence="2 3">LMG 27174</strain>
    </source>
</reference>
<name>A0A6J5CG15_9BURK</name>
<evidence type="ECO:0000313" key="3">
    <source>
        <dbReference type="Proteomes" id="UP000494205"/>
    </source>
</evidence>
<sequence>MQRSFLSETATNLSASHISSASLANMPDLGKPWPVAPRPFFEEAFGSWLGRVATCYQISVRTLWETSTGLDLPNLGKAGWILFPPVCASALHQLSSLARVSEGRLAAIQMPPEWMVHRRYLVYCFRCLVLNDADVSAPRWKREWLNPEAEYCTAHHSLLETVPASIFEKSANFDAALGAMSRYRTPRFPGNIRLR</sequence>
<dbReference type="InterPro" id="IPR009492">
    <property type="entry name" value="TniQ"/>
</dbReference>
<dbReference type="Proteomes" id="UP000494205">
    <property type="component" value="Unassembled WGS sequence"/>
</dbReference>
<evidence type="ECO:0000313" key="2">
    <source>
        <dbReference type="EMBL" id="CAB3734079.1"/>
    </source>
</evidence>
<accession>A0A6J5CG15</accession>
<gene>
    <name evidence="2" type="ORF">LMG27174_06082</name>
</gene>
<dbReference type="EMBL" id="CADIJZ010000030">
    <property type="protein sequence ID" value="CAB3734079.1"/>
    <property type="molecule type" value="Genomic_DNA"/>
</dbReference>
<organism evidence="2 3">
    <name type="scientific">Paraburkholderia rhynchosiae</name>
    <dbReference type="NCBI Taxonomy" id="487049"/>
    <lineage>
        <taxon>Bacteria</taxon>
        <taxon>Pseudomonadati</taxon>
        <taxon>Pseudomonadota</taxon>
        <taxon>Betaproteobacteria</taxon>
        <taxon>Burkholderiales</taxon>
        <taxon>Burkholderiaceae</taxon>
        <taxon>Paraburkholderia</taxon>
    </lineage>
</organism>
<protein>
    <recommendedName>
        <fullName evidence="1">TniQ domain-containing protein</fullName>
    </recommendedName>
</protein>
<dbReference type="AlphaFoldDB" id="A0A6J5CG15"/>